<accession>A0AAD1C7A8</accession>
<reference evidence="1 2" key="1">
    <citation type="journal article" date="2017" name="Infect. Immun.">
        <title>Characterization of the Pathogenicity of Streptococcus intermedius TYG1620 Isolated from a Human Brain Abscess Based on the Complete Genome Sequence with Transcriptome Analysis and Transposon Mutagenesis in a Murine Subcutaneous Abscess Model.</title>
        <authorList>
            <person name="Hasegawa N."/>
            <person name="Sekizuka T."/>
            <person name="Sugi Y."/>
            <person name="Kawakami N."/>
            <person name="Ogasawara Y."/>
            <person name="Kato K."/>
            <person name="Yamashita A."/>
            <person name="Takeuchi F."/>
            <person name="Kuroda M."/>
        </authorList>
    </citation>
    <scope>NUCLEOTIDE SEQUENCE [LARGE SCALE GENOMIC DNA]</scope>
    <source>
        <strain evidence="1 2">TYG1620</strain>
    </source>
</reference>
<sequence length="132" mass="15572">MAFIKGLMILGNIEKFMAEESELLLDYCSHISILTFTSLRYERLTQSEEEISYQVYLYAFDENPIKENDFHLSLEIIFDLQDSNIEIRPQFGRYTAEENFGLGDGLNFIKDSLEADFFIDFDSDMEWDEDFL</sequence>
<dbReference type="CDD" id="cd00761">
    <property type="entry name" value="Glyco_tranf_GTA_type"/>
    <property type="match status" value="1"/>
</dbReference>
<protein>
    <submittedName>
        <fullName evidence="1">Uncharacterized protein</fullName>
    </submittedName>
</protein>
<gene>
    <name evidence="1" type="ORF">SITYG_05920</name>
</gene>
<dbReference type="Proteomes" id="UP000217792">
    <property type="component" value="Chromosome"/>
</dbReference>
<evidence type="ECO:0000313" key="1">
    <source>
        <dbReference type="EMBL" id="BAW16578.1"/>
    </source>
</evidence>
<dbReference type="AlphaFoldDB" id="A0AAD1C7A8"/>
<name>A0AAD1C7A8_STRIT</name>
<evidence type="ECO:0000313" key="2">
    <source>
        <dbReference type="Proteomes" id="UP000217792"/>
    </source>
</evidence>
<dbReference type="EMBL" id="AP014880">
    <property type="protein sequence ID" value="BAW16578.1"/>
    <property type="molecule type" value="Genomic_DNA"/>
</dbReference>
<proteinExistence type="predicted"/>
<organism evidence="1 2">
    <name type="scientific">Streptococcus intermedius</name>
    <dbReference type="NCBI Taxonomy" id="1338"/>
    <lineage>
        <taxon>Bacteria</taxon>
        <taxon>Bacillati</taxon>
        <taxon>Bacillota</taxon>
        <taxon>Bacilli</taxon>
        <taxon>Lactobacillales</taxon>
        <taxon>Streptococcaceae</taxon>
        <taxon>Streptococcus</taxon>
        <taxon>Streptococcus anginosus group</taxon>
    </lineage>
</organism>
<dbReference type="RefSeq" id="WP_009568244.1">
    <property type="nucleotide sequence ID" value="NZ_AP014880.1"/>
</dbReference>